<sequence length="945" mass="105886">MRIILIAVIIGCISSVTQAADEHRPKKKEKRNLEHTLSHHYSAPHSYRLERRISTGPQNPPLQPPPLYYPGPPRPYRKDNGQNSLTENSYPLDRGGSGDTIYIPHKPFVKIVEKPVYIKEPEPIIEIIIKESNVTLPPPPTEPPLPPPKKKKEEVQVFYVKYRKNPNGYGKDAVIYDKPVPAISPAIPEEPEPEQEWKEPSPGYDSYANEVTEPPRPSTTLRTIIKPDSEVYHSPGNNVKVTFGKEGFDYSKRASKPEDYPGIPGVPEGRQLSSFSNVYFKRPGSNYHGSASEYRPEFRAPQPYRPFNSFPQSSNQYNSRSPNRDFNSRPPPPFFPPTKHSSNTQPQSFPNFSHSISHPPPPQYQSQHKYSQPNQHSAPPSHFHSQPQFGDVLPPGQRKPVPYTPFDNVRPSQPVFSQPLPSSEPTHQTFNSPPHQPSLPQTKQHIQFRPETHITNQKRPSSRPSPSFAEVNNQFKVVEEPKVQQIQQQFNQYQQNHELNEQVRYQQQNNNIRTGEKVIPPGGELVQSLPKFEQHLIVDPQTGKLTPTQTPHQQTFSVQNQRHAQDAPQLVKQAKSQNFQNVPQQYITHAAPQNVFINQHQNSYSQSTPRSYTPTSSPPTTTTTTTQVPETPSTTTKDPKILQAQLPDEVPDDLREQLLSSGILNNADISILDYDKVGDIPLSALPPDQLANFYGAGGAQQLAAAGSEPLPQVAALAAPKSVSYKDQEMEAEESEVSEVRAEPDQQTELKVVKYDPESEKGKEVQEKYIKENSQQVDPVVLNDSSYNRYLPLKVNGTQFPIPDVAELKGKRISSVVVLAPISYDFNSNRKSRSVNSNNDIELIQSEPLKKLLDDPTSENYKLFLESEKKTVPAKQSIILLVTGPNGPTTEKEIFMYDIATKTVSKLSGELSSAFVEAAEANSDDETHSDAASEQISSDSSSSPKN</sequence>
<feature type="compositionally biased region" description="Polar residues" evidence="1">
    <location>
        <begin position="410"/>
        <end position="445"/>
    </location>
</feature>
<evidence type="ECO:0000313" key="4">
    <source>
        <dbReference type="RefSeq" id="XP_030753349.1"/>
    </source>
</evidence>
<dbReference type="GeneID" id="115880305"/>
<organism evidence="3 4">
    <name type="scientific">Sitophilus oryzae</name>
    <name type="common">Rice weevil</name>
    <name type="synonym">Curculio oryzae</name>
    <dbReference type="NCBI Taxonomy" id="7048"/>
    <lineage>
        <taxon>Eukaryota</taxon>
        <taxon>Metazoa</taxon>
        <taxon>Ecdysozoa</taxon>
        <taxon>Arthropoda</taxon>
        <taxon>Hexapoda</taxon>
        <taxon>Insecta</taxon>
        <taxon>Pterygota</taxon>
        <taxon>Neoptera</taxon>
        <taxon>Endopterygota</taxon>
        <taxon>Coleoptera</taxon>
        <taxon>Polyphaga</taxon>
        <taxon>Cucujiformia</taxon>
        <taxon>Curculionidae</taxon>
        <taxon>Dryophthorinae</taxon>
        <taxon>Sitophilus</taxon>
    </lineage>
</organism>
<feature type="compositionally biased region" description="Low complexity" evidence="1">
    <location>
        <begin position="348"/>
        <end position="357"/>
    </location>
</feature>
<evidence type="ECO:0000313" key="3">
    <source>
        <dbReference type="Proteomes" id="UP000504635"/>
    </source>
</evidence>
<feature type="region of interest" description="Disordered" evidence="1">
    <location>
        <begin position="184"/>
        <end position="218"/>
    </location>
</feature>
<dbReference type="FunCoup" id="A0A6J2XRU4">
    <property type="interactions" value="1"/>
</dbReference>
<feature type="region of interest" description="Disordered" evidence="1">
    <location>
        <begin position="545"/>
        <end position="575"/>
    </location>
</feature>
<feature type="region of interest" description="Disordered" evidence="1">
    <location>
        <begin position="601"/>
        <end position="649"/>
    </location>
</feature>
<proteinExistence type="predicted"/>
<name>A0A6J2XRU4_SITOR</name>
<protein>
    <submittedName>
        <fullName evidence="4">Uncharacterized protein LOC115880305 isoform X1</fullName>
    </submittedName>
</protein>
<evidence type="ECO:0000256" key="2">
    <source>
        <dbReference type="SAM" id="SignalP"/>
    </source>
</evidence>
<feature type="region of interest" description="Disordered" evidence="1">
    <location>
        <begin position="19"/>
        <end position="97"/>
    </location>
</feature>
<feature type="compositionally biased region" description="Polar residues" evidence="1">
    <location>
        <begin position="374"/>
        <end position="388"/>
    </location>
</feature>
<feature type="compositionally biased region" description="Pro residues" evidence="1">
    <location>
        <begin position="58"/>
        <end position="74"/>
    </location>
</feature>
<feature type="compositionally biased region" description="Polar residues" evidence="1">
    <location>
        <begin position="453"/>
        <end position="468"/>
    </location>
</feature>
<dbReference type="OrthoDB" id="6378339at2759"/>
<feature type="compositionally biased region" description="Basic and acidic residues" evidence="1">
    <location>
        <begin position="250"/>
        <end position="259"/>
    </location>
</feature>
<feature type="compositionally biased region" description="Low complexity" evidence="1">
    <location>
        <begin position="364"/>
        <end position="373"/>
    </location>
</feature>
<feature type="compositionally biased region" description="Low complexity" evidence="1">
    <location>
        <begin position="931"/>
        <end position="945"/>
    </location>
</feature>
<dbReference type="KEGG" id="soy:115880305"/>
<dbReference type="InParanoid" id="A0A6J2XRU4"/>
<dbReference type="RefSeq" id="XP_030753349.1">
    <property type="nucleotide sequence ID" value="XM_030897489.1"/>
</dbReference>
<feature type="chain" id="PRO_5026999053" evidence="2">
    <location>
        <begin position="20"/>
        <end position="945"/>
    </location>
</feature>
<evidence type="ECO:0000256" key="1">
    <source>
        <dbReference type="SAM" id="MobiDB-lite"/>
    </source>
</evidence>
<keyword evidence="2" id="KW-0732">Signal</keyword>
<feature type="signal peptide" evidence="2">
    <location>
        <begin position="1"/>
        <end position="19"/>
    </location>
</feature>
<gene>
    <name evidence="4" type="primary">LOC115880305</name>
</gene>
<feature type="compositionally biased region" description="Low complexity" evidence="1">
    <location>
        <begin position="603"/>
        <end position="636"/>
    </location>
</feature>
<reference evidence="4" key="1">
    <citation type="submission" date="2025-08" db="UniProtKB">
        <authorList>
            <consortium name="RefSeq"/>
        </authorList>
    </citation>
    <scope>IDENTIFICATION</scope>
    <source>
        <tissue evidence="4">Gonads</tissue>
    </source>
</reference>
<keyword evidence="3" id="KW-1185">Reference proteome</keyword>
<dbReference type="AlphaFoldDB" id="A0A6J2XRU4"/>
<feature type="region of interest" description="Disordered" evidence="1">
    <location>
        <begin position="250"/>
        <end position="468"/>
    </location>
</feature>
<accession>A0A6J2XRU4</accession>
<feature type="region of interest" description="Disordered" evidence="1">
    <location>
        <begin position="916"/>
        <end position="945"/>
    </location>
</feature>
<feature type="compositionally biased region" description="Polar residues" evidence="1">
    <location>
        <begin position="545"/>
        <end position="562"/>
    </location>
</feature>
<dbReference type="Proteomes" id="UP000504635">
    <property type="component" value="Unplaced"/>
</dbReference>